<feature type="transmembrane region" description="Helical" evidence="1">
    <location>
        <begin position="137"/>
        <end position="157"/>
    </location>
</feature>
<comment type="caution">
    <text evidence="2">The sequence shown here is derived from an EMBL/GenBank/DDBJ whole genome shotgun (WGS) entry which is preliminary data.</text>
</comment>
<sequence length="374" mass="40612">MRGVMLALAVMISFLGFGLLDRPDRQDSMEAKGTVISVDNSRMTVIGSNRIGEQRVMITTSGFEQPIEATNHLSGSLEYDEYYQPGDNVLFVYQSNSQGKPILARTLAHYRLEVLIGLLCVFALGLMIYARRVGVRALLSFAGSLAIIWYWLIPTLLSGTNPLIATTSSVCLLSGVIIFSVAGFTTKGISAFLGTLTGLVITTGLCIVVSRWLKLDGMTQPLAQVVLFETGMHLNMLNIYFAAVIIGASGAAMDVAMEMAATLEELKANRPTLQQGQLMASGFRVGSAVIGTMTTTLLLAYSGGFLTMLMLFMSRDVSMLQIFNMKLVAAEISRTLVGSISMLLVAPLTAWIAAYLLCRRFNQGHFEVTNKLEI</sequence>
<keyword evidence="1" id="KW-1133">Transmembrane helix</keyword>
<dbReference type="PANTHER" id="PTHR41771">
    <property type="entry name" value="MEMBRANE PROTEIN-RELATED"/>
    <property type="match status" value="1"/>
</dbReference>
<evidence type="ECO:0000313" key="2">
    <source>
        <dbReference type="EMBL" id="MDE1513674.1"/>
    </source>
</evidence>
<protein>
    <submittedName>
        <fullName evidence="2">YibE/F family protein</fullName>
    </submittedName>
</protein>
<evidence type="ECO:0000256" key="1">
    <source>
        <dbReference type="SAM" id="Phobius"/>
    </source>
</evidence>
<feature type="transmembrane region" description="Helical" evidence="1">
    <location>
        <begin position="332"/>
        <end position="357"/>
    </location>
</feature>
<keyword evidence="3" id="KW-1185">Reference proteome</keyword>
<dbReference type="PANTHER" id="PTHR41771:SF1">
    <property type="entry name" value="MEMBRANE PROTEIN"/>
    <property type="match status" value="1"/>
</dbReference>
<dbReference type="EMBL" id="JARBFT010000001">
    <property type="protein sequence ID" value="MDE1513674.1"/>
    <property type="molecule type" value="Genomic_DNA"/>
</dbReference>
<organism evidence="2 3">
    <name type="scientific">Vibrio chanodichtyis</name>
    <dbReference type="NCBI Taxonomy" id="3027932"/>
    <lineage>
        <taxon>Bacteria</taxon>
        <taxon>Pseudomonadati</taxon>
        <taxon>Pseudomonadota</taxon>
        <taxon>Gammaproteobacteria</taxon>
        <taxon>Vibrionales</taxon>
        <taxon>Vibrionaceae</taxon>
        <taxon>Vibrio</taxon>
    </lineage>
</organism>
<evidence type="ECO:0000313" key="3">
    <source>
        <dbReference type="Proteomes" id="UP001216189"/>
    </source>
</evidence>
<dbReference type="Proteomes" id="UP001216189">
    <property type="component" value="Unassembled WGS sequence"/>
</dbReference>
<accession>A0ABT5UZG7</accession>
<feature type="transmembrane region" description="Helical" evidence="1">
    <location>
        <begin position="239"/>
        <end position="261"/>
    </location>
</feature>
<gene>
    <name evidence="2" type="ORF">PUN32_01430</name>
</gene>
<feature type="transmembrane region" description="Helical" evidence="1">
    <location>
        <begin position="282"/>
        <end position="312"/>
    </location>
</feature>
<feature type="transmembrane region" description="Helical" evidence="1">
    <location>
        <begin position="110"/>
        <end position="130"/>
    </location>
</feature>
<keyword evidence="1" id="KW-0812">Transmembrane</keyword>
<reference evidence="2 3" key="1">
    <citation type="submission" date="2023-02" db="EMBL/GenBank/DDBJ databases">
        <title>Vibrio intestini sp. nov., a close relative of Vibrio cholerae isolated from the intestine of Healthy Culter dabryi.</title>
        <authorList>
            <person name="Wu N."/>
        </authorList>
    </citation>
    <scope>NUCLEOTIDE SEQUENCE [LARGE SCALE GENOMIC DNA]</scope>
    <source>
        <strain evidence="2 3">DSL-7</strain>
    </source>
</reference>
<dbReference type="InterPro" id="IPR012507">
    <property type="entry name" value="YibE_F"/>
</dbReference>
<name>A0ABT5UZG7_9VIBR</name>
<dbReference type="Pfam" id="PF07907">
    <property type="entry name" value="YibE_F"/>
    <property type="match status" value="1"/>
</dbReference>
<dbReference type="RefSeq" id="WP_274721427.1">
    <property type="nucleotide sequence ID" value="NZ_JARBFT010000001.1"/>
</dbReference>
<proteinExistence type="predicted"/>
<keyword evidence="1" id="KW-0472">Membrane</keyword>
<feature type="transmembrane region" description="Helical" evidence="1">
    <location>
        <begin position="191"/>
        <end position="213"/>
    </location>
</feature>
<feature type="transmembrane region" description="Helical" evidence="1">
    <location>
        <begin position="163"/>
        <end position="184"/>
    </location>
</feature>